<sequence>MADTKLSALTELAATPADADEVYIRDVSEVASAESKRITIANLKAAMPHDCVFTKQVTSAANAGDVLVATVTTQPCLIKRLIVRSNGATTADLTNIGVYGGAGKVVTFIDNVTGVRANIAAADQQVYTSDPVSLPATKTIVITLTGGGATAVDFQIDIEYEAVVAGGYLL</sequence>
<name>A0A6M3J2I9_9ZZZZ</name>
<dbReference type="EMBL" id="MT141490">
    <property type="protein sequence ID" value="QJA63112.1"/>
    <property type="molecule type" value="Genomic_DNA"/>
</dbReference>
<evidence type="ECO:0000313" key="2">
    <source>
        <dbReference type="EMBL" id="QJA78691.1"/>
    </source>
</evidence>
<dbReference type="EMBL" id="MT142349">
    <property type="protein sequence ID" value="QJA78691.1"/>
    <property type="molecule type" value="Genomic_DNA"/>
</dbReference>
<gene>
    <name evidence="2" type="ORF">MM415A01028_0008</name>
    <name evidence="1" type="ORF">MM415B00651_0027</name>
</gene>
<accession>A0A6M3J2I9</accession>
<organism evidence="1">
    <name type="scientific">viral metagenome</name>
    <dbReference type="NCBI Taxonomy" id="1070528"/>
    <lineage>
        <taxon>unclassified sequences</taxon>
        <taxon>metagenomes</taxon>
        <taxon>organismal metagenomes</taxon>
    </lineage>
</organism>
<evidence type="ECO:0000313" key="1">
    <source>
        <dbReference type="EMBL" id="QJA63112.1"/>
    </source>
</evidence>
<protein>
    <submittedName>
        <fullName evidence="1">Uncharacterized protein</fullName>
    </submittedName>
</protein>
<proteinExistence type="predicted"/>
<reference evidence="1" key="1">
    <citation type="submission" date="2020-03" db="EMBL/GenBank/DDBJ databases">
        <title>The deep terrestrial virosphere.</title>
        <authorList>
            <person name="Holmfeldt K."/>
            <person name="Nilsson E."/>
            <person name="Simone D."/>
            <person name="Lopez-Fernandez M."/>
            <person name="Wu X."/>
            <person name="de Brujin I."/>
            <person name="Lundin D."/>
            <person name="Andersson A."/>
            <person name="Bertilsson S."/>
            <person name="Dopson M."/>
        </authorList>
    </citation>
    <scope>NUCLEOTIDE SEQUENCE</scope>
    <source>
        <strain evidence="2">MM415A01028</strain>
        <strain evidence="1">MM415B00651</strain>
    </source>
</reference>
<dbReference type="AlphaFoldDB" id="A0A6M3J2I9"/>